<feature type="transmembrane region" description="Helical" evidence="1">
    <location>
        <begin position="288"/>
        <end position="308"/>
    </location>
</feature>
<feature type="transmembrane region" description="Helical" evidence="1">
    <location>
        <begin position="64"/>
        <end position="88"/>
    </location>
</feature>
<keyword evidence="1" id="KW-0812">Transmembrane</keyword>
<comment type="caution">
    <text evidence="3">The sequence shown here is derived from an EMBL/GenBank/DDBJ whole genome shotgun (WGS) entry which is preliminary data.</text>
</comment>
<accession>A0ABU9GK96</accession>
<evidence type="ECO:0000256" key="1">
    <source>
        <dbReference type="SAM" id="Phobius"/>
    </source>
</evidence>
<dbReference type="RefSeq" id="WP_341542914.1">
    <property type="nucleotide sequence ID" value="NZ_JBAKAP010000027.1"/>
</dbReference>
<sequence>MNIHKDVLDGNYLITECNNHFLEVVGRENDSRGRFNFTAFIIGVAITTALGLAAAIILNKNVPVYLYVMAVMGGLLLTLFYVVIFFIFKYDTFKCSQYSVRFLRKERKVTAITYDGSTLTLDWDAANVEYTTADGKGSILTLVPGIVWLGDTNLSNTDKNQRIAIGSDMLDRKDILRNIWLIASDYMDRSDGIDITKSRINFCVPGSSTREGVKYGVLHGYYFCDKPLMKLMLAPIVTPMVLGRWLSIFTSKIPSWPKEILEVCQLRDDEETVNWKNYHRIPFWENEWVILCFSIGMIVDSIGVYYLIQHLIH</sequence>
<evidence type="ECO:0000313" key="3">
    <source>
        <dbReference type="EMBL" id="MEL0618551.1"/>
    </source>
</evidence>
<keyword evidence="1" id="KW-1133">Transmembrane helix</keyword>
<evidence type="ECO:0000313" key="4">
    <source>
        <dbReference type="Proteomes" id="UP001378242"/>
    </source>
</evidence>
<keyword evidence="4" id="KW-1185">Reference proteome</keyword>
<name>A0ABU9GK96_COBMA</name>
<reference evidence="3 4" key="1">
    <citation type="submission" date="2024-02" db="EMBL/GenBank/DDBJ databases">
        <title>Bacteria isolated from the canopy kelp, Nereocystis luetkeana.</title>
        <authorList>
            <person name="Pfister C.A."/>
            <person name="Younker I.T."/>
            <person name="Light S.H."/>
        </authorList>
    </citation>
    <scope>NUCLEOTIDE SEQUENCE [LARGE SCALE GENOMIC DNA]</scope>
    <source>
        <strain evidence="3 4">TI.5.07</strain>
    </source>
</reference>
<gene>
    <name evidence="3" type="ORF">V6243_17115</name>
</gene>
<protein>
    <recommendedName>
        <fullName evidence="2">DUF6708 domain-containing protein</fullName>
    </recommendedName>
</protein>
<feature type="domain" description="DUF6708" evidence="2">
    <location>
        <begin position="79"/>
        <end position="263"/>
    </location>
</feature>
<dbReference type="Pfam" id="PF20455">
    <property type="entry name" value="DUF6708"/>
    <property type="match status" value="1"/>
</dbReference>
<feature type="transmembrane region" description="Helical" evidence="1">
    <location>
        <begin position="37"/>
        <end position="58"/>
    </location>
</feature>
<organism evidence="3 4">
    <name type="scientific">Cobetia marina</name>
    <name type="common">Deleya marina</name>
    <dbReference type="NCBI Taxonomy" id="28258"/>
    <lineage>
        <taxon>Bacteria</taxon>
        <taxon>Pseudomonadati</taxon>
        <taxon>Pseudomonadota</taxon>
        <taxon>Gammaproteobacteria</taxon>
        <taxon>Oceanospirillales</taxon>
        <taxon>Halomonadaceae</taxon>
        <taxon>Cobetia</taxon>
    </lineage>
</organism>
<dbReference type="EMBL" id="JBAKAP010000027">
    <property type="protein sequence ID" value="MEL0618551.1"/>
    <property type="molecule type" value="Genomic_DNA"/>
</dbReference>
<evidence type="ECO:0000259" key="2">
    <source>
        <dbReference type="Pfam" id="PF20455"/>
    </source>
</evidence>
<dbReference type="InterPro" id="IPR046554">
    <property type="entry name" value="DUF6708"/>
</dbReference>
<dbReference type="Proteomes" id="UP001378242">
    <property type="component" value="Unassembled WGS sequence"/>
</dbReference>
<proteinExistence type="predicted"/>
<keyword evidence="1" id="KW-0472">Membrane</keyword>